<dbReference type="InterPro" id="IPR037455">
    <property type="entry name" value="LucA/IucC-like"/>
</dbReference>
<sequence>MGLKLKLSTPENVSGAQRTLIDITSALIRELGISHVTEQGITSGTIHDIRGISEKPHSFSAKIDLHPISKELDKIDPESLIIDGGKIRFLEDLQVLGLDDTQIKILINNAEVYDRLNHTQRKFRKERPKIMNSLEDAFMVAIDHRYGESGNIFKILSTLPQAASFILADALGNREGPYGNPLGTTLVGKECERYHPAIAGTEEGTILVPFIKINKPLKVSGIKTESQGLAGSLLRRGYMPMHPYNFSHFADKANILDVQFVPCYVLMSKRSMIPVGETFQIKMSLSINITTRKRTVYFPETANAIKNAKVLRKLASINKLPSNLWVITDDGSGQIEGDDNTTFVSRNQFEKVVSNHGESLPKTVFPITAASLMSENMLSPKPLIVDFAEAGVDPMLLTKDIIKKVITTALDLRDLGLIPEMHPQNHIYLIDKNTGRLSGLIIRDNEGMKIFAERLKERFNIDYDGVFQPNIYASSLVKNGDIFRDLFNMYFDRFMINGTITPLILALEKHFGINIEELINFTKAVYIDWWKSHNKTFDDYQNAVSSDFYYHNRGLICLRATGTTTGYSLLTKQSSHPLIPSYEEMKVMLSS</sequence>
<organism evidence="1 2">
    <name type="scientific">Candidatus Roizmanbacteria bacterium CG11_big_fil_rev_8_21_14_0_20_37_16</name>
    <dbReference type="NCBI Taxonomy" id="1974857"/>
    <lineage>
        <taxon>Bacteria</taxon>
        <taxon>Candidatus Roizmaniibacteriota</taxon>
    </lineage>
</organism>
<dbReference type="GO" id="GO:0019290">
    <property type="term" value="P:siderophore biosynthetic process"/>
    <property type="evidence" value="ECO:0007669"/>
    <property type="project" value="InterPro"/>
</dbReference>
<proteinExistence type="predicted"/>
<dbReference type="Gene3D" id="1.10.510.40">
    <property type="match status" value="1"/>
</dbReference>
<accession>A0A2H0KMM0</accession>
<dbReference type="Proteomes" id="UP000229497">
    <property type="component" value="Unassembled WGS sequence"/>
</dbReference>
<evidence type="ECO:0000313" key="1">
    <source>
        <dbReference type="EMBL" id="PIQ71644.1"/>
    </source>
</evidence>
<name>A0A2H0KMM0_9BACT</name>
<evidence type="ECO:0000313" key="2">
    <source>
        <dbReference type="Proteomes" id="UP000229497"/>
    </source>
</evidence>
<evidence type="ECO:0008006" key="3">
    <source>
        <dbReference type="Google" id="ProtNLM"/>
    </source>
</evidence>
<dbReference type="PANTHER" id="PTHR34384:SF6">
    <property type="entry name" value="STAPHYLOFERRIN B SYNTHASE"/>
    <property type="match status" value="1"/>
</dbReference>
<dbReference type="AlphaFoldDB" id="A0A2H0KMM0"/>
<gene>
    <name evidence="1" type="ORF">COV87_02210</name>
</gene>
<dbReference type="EMBL" id="PCVK01000063">
    <property type="protein sequence ID" value="PIQ71644.1"/>
    <property type="molecule type" value="Genomic_DNA"/>
</dbReference>
<protein>
    <recommendedName>
        <fullName evidence="3">Aerobactin siderophore biosynthesis IucA/IucC N-terminal domain-containing protein</fullName>
    </recommendedName>
</protein>
<reference evidence="1 2" key="1">
    <citation type="submission" date="2017-09" db="EMBL/GenBank/DDBJ databases">
        <title>Depth-based differentiation of microbial function through sediment-hosted aquifers and enrichment of novel symbionts in the deep terrestrial subsurface.</title>
        <authorList>
            <person name="Probst A.J."/>
            <person name="Ladd B."/>
            <person name="Jarett J.K."/>
            <person name="Geller-Mcgrath D.E."/>
            <person name="Sieber C.M."/>
            <person name="Emerson J.B."/>
            <person name="Anantharaman K."/>
            <person name="Thomas B.C."/>
            <person name="Malmstrom R."/>
            <person name="Stieglmeier M."/>
            <person name="Klingl A."/>
            <person name="Woyke T."/>
            <person name="Ryan C.M."/>
            <person name="Banfield J.F."/>
        </authorList>
    </citation>
    <scope>NUCLEOTIDE SEQUENCE [LARGE SCALE GENOMIC DNA]</scope>
    <source>
        <strain evidence="1">CG11_big_fil_rev_8_21_14_0_20_37_16</strain>
    </source>
</reference>
<dbReference type="PANTHER" id="PTHR34384">
    <property type="entry name" value="L-2,3-DIAMINOPROPANOATE--CITRATE LIGASE"/>
    <property type="match status" value="1"/>
</dbReference>
<comment type="caution">
    <text evidence="1">The sequence shown here is derived from an EMBL/GenBank/DDBJ whole genome shotgun (WGS) entry which is preliminary data.</text>
</comment>